<dbReference type="SMART" id="SM00747">
    <property type="entry name" value="CFEM"/>
    <property type="match status" value="1"/>
</dbReference>
<dbReference type="Pfam" id="PF05730">
    <property type="entry name" value="CFEM"/>
    <property type="match status" value="1"/>
</dbReference>
<evidence type="ECO:0000313" key="8">
    <source>
        <dbReference type="Proteomes" id="UP000663846"/>
    </source>
</evidence>
<keyword evidence="4" id="KW-1015">Disulfide bond</keyword>
<dbReference type="GO" id="GO:0005576">
    <property type="term" value="C:extracellular region"/>
    <property type="evidence" value="ECO:0007669"/>
    <property type="project" value="UniProtKB-SubCell"/>
</dbReference>
<evidence type="ECO:0000256" key="5">
    <source>
        <dbReference type="SAM" id="MobiDB-lite"/>
    </source>
</evidence>
<proteinExistence type="predicted"/>
<evidence type="ECO:0000256" key="3">
    <source>
        <dbReference type="ARBA" id="ARBA00022729"/>
    </source>
</evidence>
<dbReference type="AlphaFoldDB" id="A0A8H3B384"/>
<dbReference type="Proteomes" id="UP000663846">
    <property type="component" value="Unassembled WGS sequence"/>
</dbReference>
<evidence type="ECO:0000256" key="1">
    <source>
        <dbReference type="ARBA" id="ARBA00004613"/>
    </source>
</evidence>
<accession>A0A8H3B384</accession>
<keyword evidence="3" id="KW-0732">Signal</keyword>
<reference evidence="7" key="1">
    <citation type="submission" date="2021-01" db="EMBL/GenBank/DDBJ databases">
        <authorList>
            <person name="Kaushik A."/>
        </authorList>
    </citation>
    <scope>NUCLEOTIDE SEQUENCE</scope>
    <source>
        <strain evidence="7">AG1-1C</strain>
    </source>
</reference>
<evidence type="ECO:0000256" key="2">
    <source>
        <dbReference type="ARBA" id="ARBA00022525"/>
    </source>
</evidence>
<dbReference type="EMBL" id="CAJMWS010000476">
    <property type="protein sequence ID" value="CAE6446948.1"/>
    <property type="molecule type" value="Genomic_DNA"/>
</dbReference>
<evidence type="ECO:0000259" key="6">
    <source>
        <dbReference type="PROSITE" id="PS52012"/>
    </source>
</evidence>
<feature type="region of interest" description="Disordered" evidence="5">
    <location>
        <begin position="121"/>
        <end position="195"/>
    </location>
</feature>
<keyword evidence="2" id="KW-0964">Secreted</keyword>
<name>A0A8H3B384_9AGAM</name>
<sequence>MSLVGLRVCIVAFSLSSITMKSVFAFAALFAAYAAAQTPTSAAAPPISTGDISPCVLTCSIQAATTAGCTGITDVECLCGSAEFQQAALTCLQSQCPDEVASATALQSQLCGASGSGSSTAATASETGSASETESDTEVTGTSTLATGTASSSTTRTATIPATTSTTRPVTTPSSTRSATATTNASGTPTSATNSAGAPFNFAATGVWAAAALGGAVVAQLVL</sequence>
<organism evidence="7 8">
    <name type="scientific">Rhizoctonia solani</name>
    <dbReference type="NCBI Taxonomy" id="456999"/>
    <lineage>
        <taxon>Eukaryota</taxon>
        <taxon>Fungi</taxon>
        <taxon>Dikarya</taxon>
        <taxon>Basidiomycota</taxon>
        <taxon>Agaricomycotina</taxon>
        <taxon>Agaricomycetes</taxon>
        <taxon>Cantharellales</taxon>
        <taxon>Ceratobasidiaceae</taxon>
        <taxon>Rhizoctonia</taxon>
    </lineage>
</organism>
<protein>
    <recommendedName>
        <fullName evidence="6">CFEM domain-containing protein</fullName>
    </recommendedName>
</protein>
<feature type="domain" description="CFEM" evidence="6">
    <location>
        <begin position="27"/>
        <end position="138"/>
    </location>
</feature>
<gene>
    <name evidence="7" type="ORF">RDB_LOCUS139507</name>
</gene>
<comment type="subcellular location">
    <subcellularLocation>
        <location evidence="1">Secreted</location>
    </subcellularLocation>
</comment>
<dbReference type="PROSITE" id="PS52012">
    <property type="entry name" value="CFEM"/>
    <property type="match status" value="1"/>
</dbReference>
<dbReference type="InterPro" id="IPR008427">
    <property type="entry name" value="Extracellular_membr_CFEM_dom"/>
</dbReference>
<comment type="caution">
    <text evidence="7">The sequence shown here is derived from an EMBL/GenBank/DDBJ whole genome shotgun (WGS) entry which is preliminary data.</text>
</comment>
<evidence type="ECO:0000313" key="7">
    <source>
        <dbReference type="EMBL" id="CAE6446948.1"/>
    </source>
</evidence>
<evidence type="ECO:0000256" key="4">
    <source>
        <dbReference type="ARBA" id="ARBA00023157"/>
    </source>
</evidence>